<evidence type="ECO:0000313" key="4">
    <source>
        <dbReference type="Proteomes" id="UP000287374"/>
    </source>
</evidence>
<evidence type="ECO:0000313" key="3">
    <source>
        <dbReference type="Proteomes" id="UP000247152"/>
    </source>
</evidence>
<dbReference type="AlphaFoldDB" id="A0A317U5H6"/>
<dbReference type="EMBL" id="QHJG01000005">
    <property type="protein sequence ID" value="PWY56911.1"/>
    <property type="molecule type" value="Genomic_DNA"/>
</dbReference>
<gene>
    <name evidence="1" type="ORF">DGG96_04100</name>
    <name evidence="2" type="ORF">ELY20_05135</name>
</gene>
<keyword evidence="4" id="KW-1185">Reference proteome</keyword>
<evidence type="ECO:0000313" key="2">
    <source>
        <dbReference type="EMBL" id="RUR24447.1"/>
    </source>
</evidence>
<name>A0A317U5H6_9GAMM</name>
<comment type="caution">
    <text evidence="1">The sequence shown here is derived from an EMBL/GenBank/DDBJ whole genome shotgun (WGS) entry which is preliminary data.</text>
</comment>
<evidence type="ECO:0000313" key="1">
    <source>
        <dbReference type="EMBL" id="PWY56911.1"/>
    </source>
</evidence>
<dbReference type="Proteomes" id="UP000287374">
    <property type="component" value="Unassembled WGS sequence"/>
</dbReference>
<organism evidence="1 3">
    <name type="scientific">Legionella qingyii</name>
    <dbReference type="NCBI Taxonomy" id="2184757"/>
    <lineage>
        <taxon>Bacteria</taxon>
        <taxon>Pseudomonadati</taxon>
        <taxon>Pseudomonadota</taxon>
        <taxon>Gammaproteobacteria</taxon>
        <taxon>Legionellales</taxon>
        <taxon>Legionellaceae</taxon>
        <taxon>Legionella</taxon>
    </lineage>
</organism>
<dbReference type="Proteomes" id="UP000247152">
    <property type="component" value="Unassembled WGS sequence"/>
</dbReference>
<reference evidence="2 4" key="2">
    <citation type="submission" date="2018-12" db="EMBL/GenBank/DDBJ databases">
        <title>Legionella sp,whole genome shotgun sequence.</title>
        <authorList>
            <person name="Wu H."/>
        </authorList>
    </citation>
    <scope>NUCLEOTIDE SEQUENCE [LARGE SCALE GENOMIC DNA]</scope>
    <source>
        <strain evidence="4">km489</strain>
        <strain evidence="2">Km489</strain>
    </source>
</reference>
<protein>
    <submittedName>
        <fullName evidence="1">Uncharacterized protein</fullName>
    </submittedName>
</protein>
<reference evidence="1 3" key="1">
    <citation type="submission" date="2018-05" db="EMBL/GenBank/DDBJ databases">
        <title>Legionella qingyii sp.nov., whole genome shotgun sequence.</title>
        <authorList>
            <person name="Wu H."/>
            <person name="Zhu Q."/>
            <person name="Hu C."/>
        </authorList>
    </citation>
    <scope>NUCLEOTIDE SEQUENCE [LARGE SCALE GENOMIC DNA]</scope>
    <source>
        <strain evidence="1 3">HEB18</strain>
    </source>
</reference>
<accession>A0A317U5H6</accession>
<dbReference type="OrthoDB" id="9985712at2"/>
<proteinExistence type="predicted"/>
<sequence>MKQVIITIGSGPNPSDSYAQNIVFDSESKHLIINIDICYPGDFPCGLLKVSVDPTKFNFKNEMDKVLENKNGVEEITNVSSTEKKFRINQIT</sequence>
<dbReference type="EMBL" id="RZGX01000005">
    <property type="protein sequence ID" value="RUR24447.1"/>
    <property type="molecule type" value="Genomic_DNA"/>
</dbReference>
<dbReference type="RefSeq" id="WP_110141695.1">
    <property type="nucleotide sequence ID" value="NZ_QHJG01000005.1"/>
</dbReference>